<accession>A0A7C4U7J3</accession>
<dbReference type="GO" id="GO:0002161">
    <property type="term" value="F:aminoacyl-tRNA deacylase activity"/>
    <property type="evidence" value="ECO:0007669"/>
    <property type="project" value="InterPro"/>
</dbReference>
<dbReference type="SUPFAM" id="SSF55826">
    <property type="entry name" value="YbaK/ProRS associated domain"/>
    <property type="match status" value="1"/>
</dbReference>
<comment type="caution">
    <text evidence="2">The sequence shown here is derived from an EMBL/GenBank/DDBJ whole genome shotgun (WGS) entry which is preliminary data.</text>
</comment>
<protein>
    <submittedName>
        <fullName evidence="2">YbaK/EbsC family protein</fullName>
    </submittedName>
</protein>
<proteinExistence type="predicted"/>
<dbReference type="InterPro" id="IPR036754">
    <property type="entry name" value="YbaK/aa-tRNA-synt-asso_dom_sf"/>
</dbReference>
<dbReference type="CDD" id="cd04332">
    <property type="entry name" value="YbaK_like"/>
    <property type="match status" value="1"/>
</dbReference>
<dbReference type="Pfam" id="PF04073">
    <property type="entry name" value="tRNA_edit"/>
    <property type="match status" value="1"/>
</dbReference>
<sequence length="157" mass="18080">MSISRKVKEFLDEKKIPYSVMFHKEAFTAQEVAATEHISGYKFAKVVILKSGKKYFMAVLPAPYYVDLKKFQKKLELKEVSLASEEELDKLFPDCDTGAEPPFGNLYGIPVYIDTSLTKNDEIVFNAGFHNETITIKTKDYLKYVKPEKFSFKKKLD</sequence>
<dbReference type="AlphaFoldDB" id="A0A7C4U7J3"/>
<dbReference type="InterPro" id="IPR007214">
    <property type="entry name" value="YbaK/aa-tRNA-synth-assoc-dom"/>
</dbReference>
<name>A0A7C4U7J3_UNCW3</name>
<evidence type="ECO:0000259" key="1">
    <source>
        <dbReference type="Pfam" id="PF04073"/>
    </source>
</evidence>
<reference evidence="2" key="1">
    <citation type="journal article" date="2020" name="mSystems">
        <title>Genome- and Community-Level Interaction Insights into Carbon Utilization and Element Cycling Functions of Hydrothermarchaeota in Hydrothermal Sediment.</title>
        <authorList>
            <person name="Zhou Z."/>
            <person name="Liu Y."/>
            <person name="Xu W."/>
            <person name="Pan J."/>
            <person name="Luo Z.H."/>
            <person name="Li M."/>
        </authorList>
    </citation>
    <scope>NUCLEOTIDE SEQUENCE [LARGE SCALE GENOMIC DNA]</scope>
    <source>
        <strain evidence="2">SpSt-780</strain>
    </source>
</reference>
<dbReference type="Gene3D" id="3.90.960.10">
    <property type="entry name" value="YbaK/aminoacyl-tRNA synthetase-associated domain"/>
    <property type="match status" value="1"/>
</dbReference>
<gene>
    <name evidence="2" type="ORF">ENV67_02625</name>
</gene>
<feature type="domain" description="YbaK/aminoacyl-tRNA synthetase-associated" evidence="1">
    <location>
        <begin position="23"/>
        <end position="143"/>
    </location>
</feature>
<dbReference type="EMBL" id="DTHG01000030">
    <property type="protein sequence ID" value="HGW91419.1"/>
    <property type="molecule type" value="Genomic_DNA"/>
</dbReference>
<evidence type="ECO:0000313" key="2">
    <source>
        <dbReference type="EMBL" id="HGW91419.1"/>
    </source>
</evidence>
<organism evidence="2">
    <name type="scientific">candidate division WOR-3 bacterium</name>
    <dbReference type="NCBI Taxonomy" id="2052148"/>
    <lineage>
        <taxon>Bacteria</taxon>
        <taxon>Bacteria division WOR-3</taxon>
    </lineage>
</organism>